<keyword evidence="3" id="KW-1185">Reference proteome</keyword>
<name>D3AX51_HETP5</name>
<dbReference type="InterPro" id="IPR011993">
    <property type="entry name" value="PH-like_dom_sf"/>
</dbReference>
<dbReference type="RefSeq" id="XP_020438225.1">
    <property type="nucleotide sequence ID" value="XM_020571702.1"/>
</dbReference>
<feature type="compositionally biased region" description="Basic and acidic residues" evidence="1">
    <location>
        <begin position="377"/>
        <end position="391"/>
    </location>
</feature>
<evidence type="ECO:0000313" key="2">
    <source>
        <dbReference type="EMBL" id="EFA86120.1"/>
    </source>
</evidence>
<feature type="region of interest" description="Disordered" evidence="1">
    <location>
        <begin position="412"/>
        <end position="452"/>
    </location>
</feature>
<feature type="region of interest" description="Disordered" evidence="1">
    <location>
        <begin position="78"/>
        <end position="179"/>
    </location>
</feature>
<dbReference type="EMBL" id="ADBJ01000003">
    <property type="protein sequence ID" value="EFA86120.1"/>
    <property type="molecule type" value="Genomic_DNA"/>
</dbReference>
<comment type="caution">
    <text evidence="2">The sequence shown here is derived from an EMBL/GenBank/DDBJ whole genome shotgun (WGS) entry which is preliminary data.</text>
</comment>
<protein>
    <submittedName>
        <fullName evidence="2">Pleckstrin domain-containing protein</fullName>
    </submittedName>
</protein>
<organism evidence="2 3">
    <name type="scientific">Heterostelium pallidum (strain ATCC 26659 / Pp 5 / PN500)</name>
    <name type="common">Cellular slime mold</name>
    <name type="synonym">Polysphondylium pallidum</name>
    <dbReference type="NCBI Taxonomy" id="670386"/>
    <lineage>
        <taxon>Eukaryota</taxon>
        <taxon>Amoebozoa</taxon>
        <taxon>Evosea</taxon>
        <taxon>Eumycetozoa</taxon>
        <taxon>Dictyostelia</taxon>
        <taxon>Acytosteliales</taxon>
        <taxon>Acytosteliaceae</taxon>
        <taxon>Heterostelium</taxon>
    </lineage>
</organism>
<feature type="compositionally biased region" description="Low complexity" evidence="1">
    <location>
        <begin position="414"/>
        <end position="423"/>
    </location>
</feature>
<dbReference type="Proteomes" id="UP000001396">
    <property type="component" value="Unassembled WGS sequence"/>
</dbReference>
<feature type="compositionally biased region" description="Low complexity" evidence="1">
    <location>
        <begin position="129"/>
        <end position="167"/>
    </location>
</feature>
<feature type="compositionally biased region" description="Low complexity" evidence="1">
    <location>
        <begin position="93"/>
        <end position="102"/>
    </location>
</feature>
<feature type="region of interest" description="Disordered" evidence="1">
    <location>
        <begin position="296"/>
        <end position="395"/>
    </location>
</feature>
<evidence type="ECO:0000313" key="3">
    <source>
        <dbReference type="Proteomes" id="UP000001396"/>
    </source>
</evidence>
<feature type="compositionally biased region" description="Polar residues" evidence="1">
    <location>
        <begin position="303"/>
        <end position="312"/>
    </location>
</feature>
<dbReference type="Gene3D" id="2.30.29.30">
    <property type="entry name" value="Pleckstrin-homology domain (PH domain)/Phosphotyrosine-binding domain (PTB)"/>
    <property type="match status" value="1"/>
</dbReference>
<evidence type="ECO:0000256" key="1">
    <source>
        <dbReference type="SAM" id="MobiDB-lite"/>
    </source>
</evidence>
<proteinExistence type="predicted"/>
<dbReference type="GeneID" id="31356211"/>
<dbReference type="InParanoid" id="D3AX51"/>
<dbReference type="SUPFAM" id="SSF50729">
    <property type="entry name" value="PH domain-like"/>
    <property type="match status" value="1"/>
</dbReference>
<feature type="compositionally biased region" description="Polar residues" evidence="1">
    <location>
        <begin position="80"/>
        <end position="92"/>
    </location>
</feature>
<sequence>MKLHKRAVSTPYNYSQHNYQYNMSPPPTHSNSSLELLEGIKAQINKRNSLNSSLTSIPNPLLSGSTSMHPLSHSAELLKPQQSTTPNSHSHLSNSSTGNSPYTSPPPSPPKTEHHKRKSILLSLPQLGSGSNSNNSNNSSDSKSKSKSSLSISSSSSSHSSSSSNNSAPTLTVKSDDLNNARKNLRKSVIVTKKALVVKPSNEDVGISMEAPEKRGNLYILKSDVAYAPLASNPELWNQRYCLLREGCLYIYTSYTDDKEIEILSLDKGIVREKDVKDSCFQLIAKLKIPKVKKQPIPPPLLSKSSTPNTSMDRLPIPNITTSPSSSPNTTTTTTVITSNLNSMSLNSSNGMSRPTSPIGSADASITISSTAVESSKVSETKVSSSKENRKSTIQSAQSLAMDVYLQYELAGRNGSSNNNNKLNKNDDVEDEVQEKLDRNRDSTSSFNKYIV</sequence>
<feature type="compositionally biased region" description="Low complexity" evidence="1">
    <location>
        <begin position="316"/>
        <end position="353"/>
    </location>
</feature>
<feature type="compositionally biased region" description="Low complexity" evidence="1">
    <location>
        <begin position="361"/>
        <end position="376"/>
    </location>
</feature>
<reference evidence="2 3" key="1">
    <citation type="journal article" date="2011" name="Genome Res.">
        <title>Phylogeny-wide analysis of social amoeba genomes highlights ancient origins for complex intercellular communication.</title>
        <authorList>
            <person name="Heidel A.J."/>
            <person name="Lawal H.M."/>
            <person name="Felder M."/>
            <person name="Schilde C."/>
            <person name="Helps N.R."/>
            <person name="Tunggal B."/>
            <person name="Rivero F."/>
            <person name="John U."/>
            <person name="Schleicher M."/>
            <person name="Eichinger L."/>
            <person name="Platzer M."/>
            <person name="Noegel A.A."/>
            <person name="Schaap P."/>
            <person name="Gloeckner G."/>
        </authorList>
    </citation>
    <scope>NUCLEOTIDE SEQUENCE [LARGE SCALE GENOMIC DNA]</scope>
    <source>
        <strain evidence="3">ATCC 26659 / Pp 5 / PN500</strain>
    </source>
</reference>
<dbReference type="FunCoup" id="D3AX51">
    <property type="interactions" value="102"/>
</dbReference>
<accession>D3AX51</accession>
<feature type="compositionally biased region" description="Polar residues" evidence="1">
    <location>
        <begin position="443"/>
        <end position="452"/>
    </location>
</feature>
<gene>
    <name evidence="2" type="ORF">PPL_00680</name>
</gene>
<dbReference type="AlphaFoldDB" id="D3AX51"/>